<feature type="chain" id="PRO_5047261446" description="Lipoprotein" evidence="1">
    <location>
        <begin position="32"/>
        <end position="198"/>
    </location>
</feature>
<dbReference type="Proteomes" id="UP001477672">
    <property type="component" value="Unassembled WGS sequence"/>
</dbReference>
<keyword evidence="3" id="KW-1185">Reference proteome</keyword>
<organism evidence="2 3">
    <name type="scientific">Ruthenibacterium intestinale</name>
    <dbReference type="NCBI Taxonomy" id="3133163"/>
    <lineage>
        <taxon>Bacteria</taxon>
        <taxon>Bacillati</taxon>
        <taxon>Bacillota</taxon>
        <taxon>Clostridia</taxon>
        <taxon>Eubacteriales</taxon>
        <taxon>Oscillospiraceae</taxon>
        <taxon>Ruthenibacterium</taxon>
    </lineage>
</organism>
<reference evidence="2 3" key="1">
    <citation type="submission" date="2024-03" db="EMBL/GenBank/DDBJ databases">
        <title>Human intestinal bacterial collection.</title>
        <authorList>
            <person name="Pauvert C."/>
            <person name="Hitch T.C.A."/>
            <person name="Clavel T."/>
        </authorList>
    </citation>
    <scope>NUCLEOTIDE SEQUENCE [LARGE SCALE GENOMIC DNA]</scope>
    <source>
        <strain evidence="2 3">CLA-JM-H11</strain>
    </source>
</reference>
<evidence type="ECO:0000313" key="3">
    <source>
        <dbReference type="Proteomes" id="UP001477672"/>
    </source>
</evidence>
<name>A0ABV1GI25_9FIRM</name>
<protein>
    <recommendedName>
        <fullName evidence="4">Lipoprotein</fullName>
    </recommendedName>
</protein>
<evidence type="ECO:0008006" key="4">
    <source>
        <dbReference type="Google" id="ProtNLM"/>
    </source>
</evidence>
<proteinExistence type="predicted"/>
<dbReference type="PROSITE" id="PS51257">
    <property type="entry name" value="PROKAR_LIPOPROTEIN"/>
    <property type="match status" value="1"/>
</dbReference>
<evidence type="ECO:0000256" key="1">
    <source>
        <dbReference type="SAM" id="SignalP"/>
    </source>
</evidence>
<accession>A0ABV1GI25</accession>
<feature type="signal peptide" evidence="1">
    <location>
        <begin position="1"/>
        <end position="31"/>
    </location>
</feature>
<gene>
    <name evidence="2" type="ORF">WMO24_13575</name>
</gene>
<evidence type="ECO:0000313" key="2">
    <source>
        <dbReference type="EMBL" id="MEQ2521448.1"/>
    </source>
</evidence>
<keyword evidence="1" id="KW-0732">Signal</keyword>
<dbReference type="EMBL" id="JBBMFA010000109">
    <property type="protein sequence ID" value="MEQ2521448.1"/>
    <property type="molecule type" value="Genomic_DNA"/>
</dbReference>
<dbReference type="RefSeq" id="WP_349216897.1">
    <property type="nucleotide sequence ID" value="NZ_JBBMFA010000109.1"/>
</dbReference>
<comment type="caution">
    <text evidence="2">The sequence shown here is derived from an EMBL/GenBank/DDBJ whole genome shotgun (WGS) entry which is preliminary data.</text>
</comment>
<sequence>MKTSKKRILAFVCAVCALAACLSLTACSSEAAPAEEDDSIAETDLLQAEAGGSITLPEGLSMPEENSAFVTQLSGDTLAGAFKNATSNYKTTGYFTTNGSITVTVSGELFTDGVDTQWKDATFSLWKQGDETTQYVSTVHWTADGTTQTYTFTGLEPGVPYRVAFTYSDVYQYKLSATFNITGIVSETDSEDLDLNEE</sequence>